<reference evidence="1" key="1">
    <citation type="submission" date="2014-11" db="EMBL/GenBank/DDBJ databases">
        <authorList>
            <person name="Amaro Gonzalez C."/>
        </authorList>
    </citation>
    <scope>NUCLEOTIDE SEQUENCE</scope>
</reference>
<reference evidence="1" key="2">
    <citation type="journal article" date="2015" name="Fish Shellfish Immunol.">
        <title>Early steps in the European eel (Anguilla anguilla)-Vibrio vulnificus interaction in the gills: Role of the RtxA13 toxin.</title>
        <authorList>
            <person name="Callol A."/>
            <person name="Pajuelo D."/>
            <person name="Ebbesson L."/>
            <person name="Teles M."/>
            <person name="MacKenzie S."/>
            <person name="Amaro C."/>
        </authorList>
    </citation>
    <scope>NUCLEOTIDE SEQUENCE</scope>
</reference>
<dbReference type="AlphaFoldDB" id="A0A0E9TVH8"/>
<accession>A0A0E9TVH8</accession>
<proteinExistence type="predicted"/>
<protein>
    <submittedName>
        <fullName evidence="1">Uncharacterized protein</fullName>
    </submittedName>
</protein>
<dbReference type="EMBL" id="GBXM01051672">
    <property type="protein sequence ID" value="JAH56905.1"/>
    <property type="molecule type" value="Transcribed_RNA"/>
</dbReference>
<sequence>MLHLILTSLYVIVIVTPDRRILLSLQRMIFDCTK</sequence>
<organism evidence="1">
    <name type="scientific">Anguilla anguilla</name>
    <name type="common">European freshwater eel</name>
    <name type="synonym">Muraena anguilla</name>
    <dbReference type="NCBI Taxonomy" id="7936"/>
    <lineage>
        <taxon>Eukaryota</taxon>
        <taxon>Metazoa</taxon>
        <taxon>Chordata</taxon>
        <taxon>Craniata</taxon>
        <taxon>Vertebrata</taxon>
        <taxon>Euteleostomi</taxon>
        <taxon>Actinopterygii</taxon>
        <taxon>Neopterygii</taxon>
        <taxon>Teleostei</taxon>
        <taxon>Anguilliformes</taxon>
        <taxon>Anguillidae</taxon>
        <taxon>Anguilla</taxon>
    </lineage>
</organism>
<name>A0A0E9TVH8_ANGAN</name>
<evidence type="ECO:0000313" key="1">
    <source>
        <dbReference type="EMBL" id="JAH56905.1"/>
    </source>
</evidence>